<gene>
    <name evidence="2" type="ORF">SLS53_006212</name>
</gene>
<comment type="caution">
    <text evidence="2">The sequence shown here is derived from an EMBL/GenBank/DDBJ whole genome shotgun (WGS) entry which is preliminary data.</text>
</comment>
<reference evidence="2 3" key="1">
    <citation type="journal article" date="2023" name="PLoS ONE">
        <title>Cytospora paraplurivora sp. nov. isolated from orchards with fruit tree decline syndrome in Ontario, Canada.</title>
        <authorList>
            <person name="Ilyukhin E."/>
            <person name="Nguyen H.D.T."/>
            <person name="Castle A.J."/>
            <person name="Ellouze W."/>
        </authorList>
    </citation>
    <scope>NUCLEOTIDE SEQUENCE [LARGE SCALE GENOMIC DNA]</scope>
    <source>
        <strain evidence="2 3">FDS-564</strain>
    </source>
</reference>
<dbReference type="Gene3D" id="3.30.710.10">
    <property type="entry name" value="Potassium Channel Kv1.1, Chain A"/>
    <property type="match status" value="1"/>
</dbReference>
<dbReference type="InterPro" id="IPR011333">
    <property type="entry name" value="SKP1/BTB/POZ_sf"/>
</dbReference>
<keyword evidence="3" id="KW-1185">Reference proteome</keyword>
<evidence type="ECO:0008006" key="4">
    <source>
        <dbReference type="Google" id="ProtNLM"/>
    </source>
</evidence>
<feature type="region of interest" description="Disordered" evidence="1">
    <location>
        <begin position="1"/>
        <end position="40"/>
    </location>
</feature>
<sequence length="236" mass="27077">MNFGEDIRTLRPTQGDHQQEEGKCEKPEDGDGTPKFAPIPIDPNGNLRLIVGEERRVFLVDANALRRSSKVFDAMLFGSFKEAVQDTAWTVELPEDDAWAMQVLLDAVHTNFGKVPKKMGILGLYRITVFTNKYDMTHCLQPWARIWASKADNPLLHKEYRHSCNEDDIERIWVFYELGMYRPFEDLLLSVALDASATPDGDIQIRRYVLQHTKFIKLKDSDVLIDSNVYGQSQEV</sequence>
<feature type="compositionally biased region" description="Basic and acidic residues" evidence="1">
    <location>
        <begin position="17"/>
        <end position="29"/>
    </location>
</feature>
<evidence type="ECO:0000313" key="2">
    <source>
        <dbReference type="EMBL" id="KAK7738397.1"/>
    </source>
</evidence>
<organism evidence="2 3">
    <name type="scientific">Cytospora paraplurivora</name>
    <dbReference type="NCBI Taxonomy" id="2898453"/>
    <lineage>
        <taxon>Eukaryota</taxon>
        <taxon>Fungi</taxon>
        <taxon>Dikarya</taxon>
        <taxon>Ascomycota</taxon>
        <taxon>Pezizomycotina</taxon>
        <taxon>Sordariomycetes</taxon>
        <taxon>Sordariomycetidae</taxon>
        <taxon>Diaporthales</taxon>
        <taxon>Cytosporaceae</taxon>
        <taxon>Cytospora</taxon>
    </lineage>
</organism>
<dbReference type="SUPFAM" id="SSF54695">
    <property type="entry name" value="POZ domain"/>
    <property type="match status" value="1"/>
</dbReference>
<name>A0AAN9U497_9PEZI</name>
<proteinExistence type="predicted"/>
<dbReference type="EMBL" id="JAJSPL020000026">
    <property type="protein sequence ID" value="KAK7738397.1"/>
    <property type="molecule type" value="Genomic_DNA"/>
</dbReference>
<dbReference type="AlphaFoldDB" id="A0AAN9U497"/>
<accession>A0AAN9U497</accession>
<evidence type="ECO:0000313" key="3">
    <source>
        <dbReference type="Proteomes" id="UP001320245"/>
    </source>
</evidence>
<protein>
    <recommendedName>
        <fullName evidence="4">BTB domain-containing protein</fullName>
    </recommendedName>
</protein>
<evidence type="ECO:0000256" key="1">
    <source>
        <dbReference type="SAM" id="MobiDB-lite"/>
    </source>
</evidence>
<dbReference type="Proteomes" id="UP001320245">
    <property type="component" value="Unassembled WGS sequence"/>
</dbReference>